<comment type="caution">
    <text evidence="3">The sequence shown here is derived from an EMBL/GenBank/DDBJ whole genome shotgun (WGS) entry which is preliminary data.</text>
</comment>
<evidence type="ECO:0000256" key="1">
    <source>
        <dbReference type="SAM" id="Phobius"/>
    </source>
</evidence>
<dbReference type="InterPro" id="IPR010620">
    <property type="entry name" value="SBBP_repeat"/>
</dbReference>
<gene>
    <name evidence="3" type="ORF">ACFL27_04990</name>
</gene>
<dbReference type="PANTHER" id="PTHR35580:SF1">
    <property type="entry name" value="PHYTASE-LIKE DOMAIN-CONTAINING PROTEIN"/>
    <property type="match status" value="1"/>
</dbReference>
<dbReference type="Pfam" id="PF25778">
    <property type="entry name" value="DUF7948"/>
    <property type="match status" value="1"/>
</dbReference>
<dbReference type="InterPro" id="IPR011042">
    <property type="entry name" value="6-blade_b-propeller_TolB-like"/>
</dbReference>
<dbReference type="EMBL" id="JBHPBY010000045">
    <property type="protein sequence ID" value="MFC1849548.1"/>
    <property type="molecule type" value="Genomic_DNA"/>
</dbReference>
<evidence type="ECO:0000313" key="4">
    <source>
        <dbReference type="Proteomes" id="UP001594351"/>
    </source>
</evidence>
<dbReference type="Pfam" id="PF06739">
    <property type="entry name" value="SBBP"/>
    <property type="match status" value="6"/>
</dbReference>
<organism evidence="3 4">
    <name type="scientific">candidate division CSSED10-310 bacterium</name>
    <dbReference type="NCBI Taxonomy" id="2855610"/>
    <lineage>
        <taxon>Bacteria</taxon>
        <taxon>Bacteria division CSSED10-310</taxon>
    </lineage>
</organism>
<feature type="transmembrane region" description="Helical" evidence="1">
    <location>
        <begin position="723"/>
        <end position="740"/>
    </location>
</feature>
<keyword evidence="1" id="KW-0472">Membrane</keyword>
<keyword evidence="4" id="KW-1185">Reference proteome</keyword>
<dbReference type="InterPro" id="IPR052918">
    <property type="entry name" value="Motility_Chemotaxis_Reg"/>
</dbReference>
<proteinExistence type="predicted"/>
<reference evidence="3 4" key="1">
    <citation type="submission" date="2024-09" db="EMBL/GenBank/DDBJ databases">
        <title>Laminarin stimulates single cell rates of sulfate reduction while oxygen inhibits transcriptomic activity in coastal marine sediment.</title>
        <authorList>
            <person name="Lindsay M."/>
            <person name="Orcutt B."/>
            <person name="Emerson D."/>
            <person name="Stepanauskas R."/>
            <person name="D'Angelo T."/>
        </authorList>
    </citation>
    <scope>NUCLEOTIDE SEQUENCE [LARGE SCALE GENOMIC DNA]</scope>
    <source>
        <strain evidence="3">SAG AM-311-K15</strain>
    </source>
</reference>
<dbReference type="PANTHER" id="PTHR35580">
    <property type="entry name" value="CELL SURFACE GLYCOPROTEIN (S-LAYER PROTEIN)-LIKE PROTEIN"/>
    <property type="match status" value="1"/>
</dbReference>
<feature type="domain" description="DUF7948" evidence="2">
    <location>
        <begin position="53"/>
        <end position="262"/>
    </location>
</feature>
<keyword evidence="1" id="KW-1133">Transmembrane helix</keyword>
<name>A0ABV6YTN4_UNCC1</name>
<sequence length="753" mass="81015">MKRSGWLHQSSLLAVILRHSIVILLGLIFTKQGYAHFNESLDVSRLQSIAVPFIENNGQVAPHVAYYARILNGIVFVSREGRLVYSLIRLESHEPDAGQKMKRLTFQEEFDNSLIGAVTGEKQAVTKVNIFKGQDPSQWRSSLNTYEIVDCGDVYPDIQLVLKACHRNVEKIFYAQPGSKPEDIRIRVKGAQELRVNQDGELEVVTSSGIVAFTKPLAYQEVSLNDQNYFTHNIDIDYVVDQDTYGFKIGAYDDRLTLIIDPLLASTFLGGSSLDGDNGNGVTVDGNGNVYVIGWVPSTDFPTTPGAYDTTHNGENDIFVSKLSSDLSTLISSTFLGGSDIDFGYVITLDQAGNVYITGATDSTDFPATTGAYDESHNGGTRDAYVAKLSNDLTSLLACSYLGGDNMDYGESLVLDGSNNVVIAGHTQSTDFPTTAGSYDESHNGSTDVFVLRINNSLSSLLNSTYAGGSSSDYANALTVDGDGNIYFTGSSSSSNFPTTPGAYDETKSIGKDVIIVKLSSDLTTLSASTFVGGNSADEGHAIAVDSNGNILVAGFTDTSGFPTTSGAYDESHNGSTDAFIIKMSNDLTTLSAGTFIGGSGIEYVKSIALDNNNNVYVSGNSSSSNYPTTSGAYDETYNSNTDIVISKLNNNLTTLEVSTYLGGSNTDYGYGLCLDTSNNVYVIGETTSTDFPTTPGAYDETHNGDFDVFVSKLNLGNPVPTFDNWAMVLVIMTITIILFRQRFKSESDRSNN</sequence>
<evidence type="ECO:0000259" key="2">
    <source>
        <dbReference type="Pfam" id="PF25778"/>
    </source>
</evidence>
<accession>A0ABV6YTN4</accession>
<dbReference type="Gene3D" id="2.120.10.30">
    <property type="entry name" value="TolB, C-terminal domain"/>
    <property type="match status" value="1"/>
</dbReference>
<keyword evidence="1" id="KW-0812">Transmembrane</keyword>
<dbReference type="Proteomes" id="UP001594351">
    <property type="component" value="Unassembled WGS sequence"/>
</dbReference>
<dbReference type="InterPro" id="IPR057708">
    <property type="entry name" value="DUF7948"/>
</dbReference>
<protein>
    <submittedName>
        <fullName evidence="3">SBBP repeat-containing protein</fullName>
    </submittedName>
</protein>
<evidence type="ECO:0000313" key="3">
    <source>
        <dbReference type="EMBL" id="MFC1849548.1"/>
    </source>
</evidence>
<feature type="transmembrane region" description="Helical" evidence="1">
    <location>
        <begin position="12"/>
        <end position="30"/>
    </location>
</feature>